<feature type="chain" id="PRO_5046886402" description="Superoxide dismutase copper/zinc binding domain-containing protein" evidence="1">
    <location>
        <begin position="18"/>
        <end position="170"/>
    </location>
</feature>
<evidence type="ECO:0000259" key="2">
    <source>
        <dbReference type="Pfam" id="PF00080"/>
    </source>
</evidence>
<gene>
    <name evidence="3" type="ORF">CVLEPA_LOCUS14687</name>
</gene>
<organism evidence="3 4">
    <name type="scientific">Clavelina lepadiformis</name>
    <name type="common">Light-bulb sea squirt</name>
    <name type="synonym">Ascidia lepadiformis</name>
    <dbReference type="NCBI Taxonomy" id="159417"/>
    <lineage>
        <taxon>Eukaryota</taxon>
        <taxon>Metazoa</taxon>
        <taxon>Chordata</taxon>
        <taxon>Tunicata</taxon>
        <taxon>Ascidiacea</taxon>
        <taxon>Aplousobranchia</taxon>
        <taxon>Clavelinidae</taxon>
        <taxon>Clavelina</taxon>
    </lineage>
</organism>
<accession>A0ABP0FWS3</accession>
<dbReference type="Gene3D" id="2.60.40.200">
    <property type="entry name" value="Superoxide dismutase, copper/zinc binding domain"/>
    <property type="match status" value="1"/>
</dbReference>
<dbReference type="SUPFAM" id="SSF49329">
    <property type="entry name" value="Cu,Zn superoxide dismutase-like"/>
    <property type="match status" value="1"/>
</dbReference>
<dbReference type="InterPro" id="IPR036423">
    <property type="entry name" value="SOD-like_Cu/Zn_dom_sf"/>
</dbReference>
<dbReference type="Pfam" id="PF00080">
    <property type="entry name" value="Sod_Cu"/>
    <property type="match status" value="1"/>
</dbReference>
<evidence type="ECO:0000313" key="3">
    <source>
        <dbReference type="EMBL" id="CAK8683635.1"/>
    </source>
</evidence>
<keyword evidence="1" id="KW-0732">Signal</keyword>
<dbReference type="PANTHER" id="PTHR10003">
    <property type="entry name" value="SUPEROXIDE DISMUTASE CU-ZN -RELATED"/>
    <property type="match status" value="1"/>
</dbReference>
<reference evidence="3 4" key="1">
    <citation type="submission" date="2024-02" db="EMBL/GenBank/DDBJ databases">
        <authorList>
            <person name="Daric V."/>
            <person name="Darras S."/>
        </authorList>
    </citation>
    <scope>NUCLEOTIDE SEQUENCE [LARGE SCALE GENOMIC DNA]</scope>
</reference>
<evidence type="ECO:0000313" key="4">
    <source>
        <dbReference type="Proteomes" id="UP001642483"/>
    </source>
</evidence>
<dbReference type="Proteomes" id="UP001642483">
    <property type="component" value="Unassembled WGS sequence"/>
</dbReference>
<protein>
    <recommendedName>
        <fullName evidence="2">Superoxide dismutase copper/zinc binding domain-containing protein</fullName>
    </recommendedName>
</protein>
<feature type="signal peptide" evidence="1">
    <location>
        <begin position="1"/>
        <end position="17"/>
    </location>
</feature>
<proteinExistence type="predicted"/>
<dbReference type="InterPro" id="IPR001424">
    <property type="entry name" value="SOD_Cu_Zn_dom"/>
</dbReference>
<keyword evidence="4" id="KW-1185">Reference proteome</keyword>
<sequence length="170" mass="18505">MKSSVFLCLTLCVAIHAHDDEVHYDFAHCTFEALPGSHICFRKENAGVQATINILGLTPHLDYKMHVHKGTASTGCPDVGPHYNLPETPEDEGDLGSFSSDGNGLVFKCGLQLHDNLSLDSTNPIIGKSVAIHIEEHRKICCNIEASTEEKNKGFMKNDGSPDSTLNCPE</sequence>
<evidence type="ECO:0000256" key="1">
    <source>
        <dbReference type="SAM" id="SignalP"/>
    </source>
</evidence>
<dbReference type="InterPro" id="IPR024134">
    <property type="entry name" value="SOD_Cu/Zn_/chaperone"/>
</dbReference>
<comment type="caution">
    <text evidence="3">The sequence shown here is derived from an EMBL/GenBank/DDBJ whole genome shotgun (WGS) entry which is preliminary data.</text>
</comment>
<dbReference type="EMBL" id="CAWYQH010000097">
    <property type="protein sequence ID" value="CAK8683635.1"/>
    <property type="molecule type" value="Genomic_DNA"/>
</dbReference>
<feature type="domain" description="Superoxide dismutase copper/zinc binding" evidence="2">
    <location>
        <begin position="41"/>
        <end position="136"/>
    </location>
</feature>
<name>A0ABP0FWS3_CLALP</name>